<evidence type="ECO:0000256" key="3">
    <source>
        <dbReference type="ARBA" id="ARBA00022801"/>
    </source>
</evidence>
<dbReference type="Gene3D" id="3.40.50.200">
    <property type="entry name" value="Peptidase S8/S53 domain"/>
    <property type="match status" value="1"/>
</dbReference>
<comment type="caution">
    <text evidence="7">The sequence shown here is derived from an EMBL/GenBank/DDBJ whole genome shotgun (WGS) entry which is preliminary data.</text>
</comment>
<dbReference type="PANTHER" id="PTHR43806:SF11">
    <property type="entry name" value="CEREVISIN-RELATED"/>
    <property type="match status" value="1"/>
</dbReference>
<name>W6N6X1_CLOTY</name>
<dbReference type="PROSITE" id="PS00137">
    <property type="entry name" value="SUBTILASE_HIS"/>
    <property type="match status" value="1"/>
</dbReference>
<evidence type="ECO:0000256" key="4">
    <source>
        <dbReference type="ARBA" id="ARBA00022825"/>
    </source>
</evidence>
<dbReference type="GO" id="GO:0006508">
    <property type="term" value="P:proteolysis"/>
    <property type="evidence" value="ECO:0007669"/>
    <property type="project" value="UniProtKB-KW"/>
</dbReference>
<dbReference type="InterPro" id="IPR050131">
    <property type="entry name" value="Peptidase_S8_subtilisin-like"/>
</dbReference>
<feature type="active site" description="Charge relay system" evidence="5">
    <location>
        <position position="152"/>
    </location>
</feature>
<keyword evidence="4 5" id="KW-0720">Serine protease</keyword>
<dbReference type="Pfam" id="PF00082">
    <property type="entry name" value="Peptidase_S8"/>
    <property type="match status" value="1"/>
</dbReference>
<dbReference type="PANTHER" id="PTHR43806">
    <property type="entry name" value="PEPTIDASE S8"/>
    <property type="match status" value="1"/>
</dbReference>
<dbReference type="GeneID" id="29419328"/>
<dbReference type="InterPro" id="IPR015500">
    <property type="entry name" value="Peptidase_S8_subtilisin-rel"/>
</dbReference>
<gene>
    <name evidence="7" type="ORF">CTDIVETGP_2045</name>
</gene>
<sequence>MFSIKSKLESNLKSALKNKYYRNYRVIIQCSSLIDRIEKKVKSYGGELLRSISCINCICAILSNRALNRLIEFPEVKYITWDIKANLCGKNVLTANKIVFQDKYKLTGKNICIGLIDSGTYPHPDLIEGKNKIRKFLDLINFYNYPYDDNGHGTFISGLISGTGKSSNGLYCGIAKNSTIYSIKAFNALGTAYIGDILFSLQTLINEASDLNLKVICLPFEVNTRDEFILNLFQSIFNIAVQNNIAIITASGNNSNHENSIQGIALLKNCITVGGIDTSSNNIKPYEYSSSGPFSKTQKPDLVAACVDICSTNANINYISERSGKKLYPIALKDPYTCYTGTSCAAAYVSGICALLYENKPDITFTDLVALIKISCKSLDLPKYFQGSGMIQFEKLM</sequence>
<evidence type="ECO:0000256" key="1">
    <source>
        <dbReference type="ARBA" id="ARBA00011073"/>
    </source>
</evidence>
<keyword evidence="3 5" id="KW-0378">Hydrolase</keyword>
<dbReference type="Proteomes" id="UP000019482">
    <property type="component" value="Unassembled WGS sequence"/>
</dbReference>
<evidence type="ECO:0000259" key="6">
    <source>
        <dbReference type="Pfam" id="PF00082"/>
    </source>
</evidence>
<dbReference type="AlphaFoldDB" id="W6N6X1"/>
<dbReference type="RefSeq" id="WP_017751443.1">
    <property type="nucleotide sequence ID" value="NZ_CBXI010000037.1"/>
</dbReference>
<accession>W6N6X1</accession>
<feature type="domain" description="Peptidase S8/S53" evidence="6">
    <location>
        <begin position="108"/>
        <end position="376"/>
    </location>
</feature>
<feature type="active site" description="Charge relay system" evidence="5">
    <location>
        <position position="117"/>
    </location>
</feature>
<evidence type="ECO:0000256" key="5">
    <source>
        <dbReference type="PROSITE-ProRule" id="PRU01240"/>
    </source>
</evidence>
<comment type="similarity">
    <text evidence="1 5">Belongs to the peptidase S8 family.</text>
</comment>
<proteinExistence type="inferred from homology"/>
<keyword evidence="2 5" id="KW-0645">Protease</keyword>
<dbReference type="InterPro" id="IPR000209">
    <property type="entry name" value="Peptidase_S8/S53_dom"/>
</dbReference>
<protein>
    <submittedName>
        <fullName evidence="7">Subtilase family protein</fullName>
    </submittedName>
</protein>
<dbReference type="EMBL" id="CBXI010000037">
    <property type="protein sequence ID" value="CDL91975.1"/>
    <property type="molecule type" value="Genomic_DNA"/>
</dbReference>
<keyword evidence="8" id="KW-1185">Reference proteome</keyword>
<dbReference type="GO" id="GO:0004252">
    <property type="term" value="F:serine-type endopeptidase activity"/>
    <property type="evidence" value="ECO:0007669"/>
    <property type="project" value="UniProtKB-UniRule"/>
</dbReference>
<evidence type="ECO:0000313" key="7">
    <source>
        <dbReference type="EMBL" id="CDL91975.1"/>
    </source>
</evidence>
<evidence type="ECO:0000313" key="8">
    <source>
        <dbReference type="Proteomes" id="UP000019482"/>
    </source>
</evidence>
<dbReference type="PROSITE" id="PS51892">
    <property type="entry name" value="SUBTILASE"/>
    <property type="match status" value="1"/>
</dbReference>
<reference evidence="7 8" key="1">
    <citation type="journal article" date="2015" name="Genome Announc.">
        <title>Draft Genome Sequence of Clostridium tyrobutyricum Strain DIVETGP, Isolated from Cow's Milk for Grana Padano Production.</title>
        <authorList>
            <person name="Soggiu A."/>
            <person name="Piras C."/>
            <person name="Gaiarsa S."/>
            <person name="Sassera D."/>
            <person name="Roncada P."/>
            <person name="Bendixen E."/>
            <person name="Brasca M."/>
            <person name="Bonizzi L."/>
        </authorList>
    </citation>
    <scope>NUCLEOTIDE SEQUENCE [LARGE SCALE GENOMIC DNA]</scope>
    <source>
        <strain evidence="7 8">DIVETGP</strain>
    </source>
</reference>
<dbReference type="InterPro" id="IPR036852">
    <property type="entry name" value="Peptidase_S8/S53_dom_sf"/>
</dbReference>
<dbReference type="PRINTS" id="PR00723">
    <property type="entry name" value="SUBTILISIN"/>
</dbReference>
<dbReference type="InterPro" id="IPR022398">
    <property type="entry name" value="Peptidase_S8_His-AS"/>
</dbReference>
<evidence type="ECO:0000256" key="2">
    <source>
        <dbReference type="ARBA" id="ARBA00022670"/>
    </source>
</evidence>
<feature type="active site" description="Charge relay system" evidence="5">
    <location>
        <position position="343"/>
    </location>
</feature>
<organism evidence="7 8">
    <name type="scientific">Clostridium tyrobutyricum DIVETGP</name>
    <dbReference type="NCBI Taxonomy" id="1408889"/>
    <lineage>
        <taxon>Bacteria</taxon>
        <taxon>Bacillati</taxon>
        <taxon>Bacillota</taxon>
        <taxon>Clostridia</taxon>
        <taxon>Eubacteriales</taxon>
        <taxon>Clostridiaceae</taxon>
        <taxon>Clostridium</taxon>
    </lineage>
</organism>
<dbReference type="SUPFAM" id="SSF52743">
    <property type="entry name" value="Subtilisin-like"/>
    <property type="match status" value="1"/>
</dbReference>
<dbReference type="OrthoDB" id="9798386at2"/>